<dbReference type="InterPro" id="IPR003961">
    <property type="entry name" value="FN3_dom"/>
</dbReference>
<dbReference type="InterPro" id="IPR003598">
    <property type="entry name" value="Ig_sub2"/>
</dbReference>
<accession>A0A8C5CQ05</accession>
<dbReference type="GO" id="GO:0005737">
    <property type="term" value="C:cytoplasm"/>
    <property type="evidence" value="ECO:0007669"/>
    <property type="project" value="UniProtKB-SubCell"/>
</dbReference>
<name>A0A8C5CQ05_GADMO</name>
<feature type="domain" description="Ig-like" evidence="7">
    <location>
        <begin position="776"/>
        <end position="847"/>
    </location>
</feature>
<feature type="domain" description="Ig-like" evidence="7">
    <location>
        <begin position="8"/>
        <end position="78"/>
    </location>
</feature>
<reference evidence="9" key="1">
    <citation type="submission" date="2025-08" db="UniProtKB">
        <authorList>
            <consortium name="Ensembl"/>
        </authorList>
    </citation>
    <scope>IDENTIFICATION</scope>
</reference>
<dbReference type="InterPro" id="IPR036116">
    <property type="entry name" value="FN3_sf"/>
</dbReference>
<proteinExistence type="predicted"/>
<dbReference type="PANTHER" id="PTHR35971:SF3">
    <property type="entry name" value="OBSCURIN-LIKE PROTEIN 1 ISOFORM X1"/>
    <property type="match status" value="1"/>
</dbReference>
<dbReference type="SMART" id="SM00408">
    <property type="entry name" value="IGc2"/>
    <property type="match status" value="12"/>
</dbReference>
<protein>
    <recommendedName>
        <fullName evidence="11">Obscurin-like protein 1</fullName>
    </recommendedName>
</protein>
<dbReference type="CDD" id="cd00063">
    <property type="entry name" value="FN3"/>
    <property type="match status" value="1"/>
</dbReference>
<sequence>MDIFGGAPRVLGYPRPVVVQCGINATLKCQIGGDPRPDVVWERKNVQILSEGRYQISEDGKAYLLTICAVTLQDAGVHNGTKPSGNLEDGEWGGQLNDDAAHFLIKPISLRVDRGEDAAFSCKLWGTPLPKVVWEKDGKKLNDIFESAHYSVSIQDGNWFQLKIFRTRLPDKGVYTCRAANCHGQALAGAVLLVEAVPEYAEEPSENAPKVKKFAVSEGKHAKFRCFVTGKPKPEIIWKKDGVPLDAGRRHYIFEDREGYYTLKVLYSKVQDSGLYVCAASNALGNTLSAVQLSVKGPAVRFKQSLTDVEVSERGTAVLECDVPDEVMSAAWYLEDKRLAASSKYGMEQKGTRRRLTIRDVGADDDGVYLCEMPDGGKSIAELTVKGTIVRKLPRKLEVLEGENAAFCVEVEADDLEVHWFKDSLKLRETHQTILKSFNQTHVLVFINVAHQDTGVVTFVTGRSKTSCRLKVKAARHSPPICPVGVQMDVEYPNGVLLSWVPVSPSTTATTRSIFVVERQEAGSQEWSKCFTSETATQAEVTGDSVPVEGNYRFRVCCINKYGRSGHVEFPNVVHLVPGPKIRQRLQGCEVAEGEEARFSLELSASLPGTWFLNSTQLQQGGRYAVQQAQGQHSLVIGETRMADNAAEVTFIANGIRDLAVLKVQTAEVKFSPQSERDREKTVASGDAIVLYCEVSHAFAHVSWFKDGAELQANDGLTVQSERNMRRIVVQSAEASDSGVYTCKAAGDVVQFNVQVAGKRVFYVHEHLHRSSMELDPVVLHCQVSSADAAVVWYVLLKDGREIQPSDNFTLQAEGGLRRLIIRSAEVADAGAYTCHCGDRSVEFDVNPPVMIVEPRDDVVMDCHTRDEVLLQCELSRSTGTVHWYKDGALVEEDSNVRLASEGPYRRLSVLHAAPGDSGEYVCDTDGDSVFFQLTVAEAPVRIVSPEASEVELTLRPAERLELSCQLSRLNAPVRWYRDGLEVEEGPGLLLEADGARRSLVVPAVSGGDGGEYVCDTQDDCVAFLVTVAGETKLKARELRFTVSDDMELECELSRADAVTSWYKDGRRVEDDERFCQEEEGAFRSLVILCAELADGGEYVLDVVDDTVTFLVTVEEPRVSIVGNSDVADYQEMVSGEDLILACEVSRANAPVQWYCNERRLTGDDHTIIQTSGTLRKIIVSNVQAADSGKYVCDAVDDKMVSIVGPSLSFPPRVSPRVLFPLLPDTVAHADGMITLRCEVCRPKADVQWLRNGVEVVPGRRFSVRADGVERSLTIHRLTAEDAGEYVCESLDDRTVATLTVETQVMFTRRMEAVMGEEFGEAVLETEVSLDTGEVQWMRQGVVIQPGPRHALAQDGCTRRLTVRNLSLADRGTYRCETLHDRTQVKLNVEPRKISMHKALGDQETFERETASFEVELSHADVEGVWQKDGIRVKPNNQWRVSSNGLVHGLTLSNLTLEDSGTIMFSGEGVRTSARLTVKELPVSIVKPLRDRTALEKHRVILECIVSTPRATAAWYCGGVALEPSERLELLADGCSHRLVIKQVALGDEGHYRVEPRTNEVRVTLVMVRELEDVEVRAPDAACFRCEVSVAIDKPPAWTLNGEVLQSGPLVRVESQGTVHKLTLKQTDEDMSGAVRFTTGKARSSATLKVCPEYGGVVVCWLLWLGRDAHRMTFKLVIIQEKHVKRHRFEGLD</sequence>
<feature type="domain" description="Ig-like" evidence="7">
    <location>
        <begin position="673"/>
        <end position="755"/>
    </location>
</feature>
<evidence type="ECO:0000313" key="10">
    <source>
        <dbReference type="Proteomes" id="UP000694546"/>
    </source>
</evidence>
<keyword evidence="5" id="KW-1015">Disulfide bond</keyword>
<organism evidence="9 10">
    <name type="scientific">Gadus morhua</name>
    <name type="common">Atlantic cod</name>
    <dbReference type="NCBI Taxonomy" id="8049"/>
    <lineage>
        <taxon>Eukaryota</taxon>
        <taxon>Metazoa</taxon>
        <taxon>Chordata</taxon>
        <taxon>Craniata</taxon>
        <taxon>Vertebrata</taxon>
        <taxon>Euteleostomi</taxon>
        <taxon>Actinopterygii</taxon>
        <taxon>Neopterygii</taxon>
        <taxon>Teleostei</taxon>
        <taxon>Neoteleostei</taxon>
        <taxon>Acanthomorphata</taxon>
        <taxon>Zeiogadaria</taxon>
        <taxon>Gadariae</taxon>
        <taxon>Gadiformes</taxon>
        <taxon>Gadoidei</taxon>
        <taxon>Gadidae</taxon>
        <taxon>Gadus</taxon>
    </lineage>
</organism>
<keyword evidence="2" id="KW-0963">Cytoplasm</keyword>
<dbReference type="SUPFAM" id="SSF48726">
    <property type="entry name" value="Immunoglobulin"/>
    <property type="match status" value="17"/>
</dbReference>
<dbReference type="InterPro" id="IPR013098">
    <property type="entry name" value="Ig_I-set"/>
</dbReference>
<evidence type="ECO:0000256" key="5">
    <source>
        <dbReference type="ARBA" id="ARBA00023157"/>
    </source>
</evidence>
<evidence type="ECO:0008006" key="11">
    <source>
        <dbReference type="Google" id="ProtNLM"/>
    </source>
</evidence>
<dbReference type="PANTHER" id="PTHR35971">
    <property type="entry name" value="SI:DKEY-31G6.6"/>
    <property type="match status" value="1"/>
</dbReference>
<evidence type="ECO:0000256" key="1">
    <source>
        <dbReference type="ARBA" id="ARBA00004496"/>
    </source>
</evidence>
<keyword evidence="6" id="KW-0393">Immunoglobulin domain</keyword>
<feature type="domain" description="Ig-like" evidence="7">
    <location>
        <begin position="946"/>
        <end position="1015"/>
    </location>
</feature>
<evidence type="ECO:0000313" key="9">
    <source>
        <dbReference type="Ensembl" id="ENSGMOP00000063929.1"/>
    </source>
</evidence>
<evidence type="ECO:0000256" key="4">
    <source>
        <dbReference type="ARBA" id="ARBA00022737"/>
    </source>
</evidence>
<feature type="domain" description="Ig-like" evidence="7">
    <location>
        <begin position="1212"/>
        <end position="1300"/>
    </location>
</feature>
<feature type="domain" description="Ig-like" evidence="7">
    <location>
        <begin position="848"/>
        <end position="923"/>
    </location>
</feature>
<dbReference type="SUPFAM" id="SSF49265">
    <property type="entry name" value="Fibronectin type III"/>
    <property type="match status" value="1"/>
</dbReference>
<evidence type="ECO:0000256" key="6">
    <source>
        <dbReference type="ARBA" id="ARBA00023319"/>
    </source>
</evidence>
<dbReference type="PROSITE" id="PS50835">
    <property type="entry name" value="IG_LIKE"/>
    <property type="match status" value="12"/>
</dbReference>
<evidence type="ECO:0000259" key="8">
    <source>
        <dbReference type="PROSITE" id="PS50853"/>
    </source>
</evidence>
<feature type="domain" description="Ig-like" evidence="7">
    <location>
        <begin position="1302"/>
        <end position="1395"/>
    </location>
</feature>
<feature type="domain" description="Ig-like" evidence="7">
    <location>
        <begin position="101"/>
        <end position="181"/>
    </location>
</feature>
<feature type="domain" description="Ig-like" evidence="7">
    <location>
        <begin position="1482"/>
        <end position="1564"/>
    </location>
</feature>
<comment type="subcellular location">
    <subcellularLocation>
        <location evidence="1">Cytoplasm</location>
    </subcellularLocation>
</comment>
<dbReference type="Pfam" id="PF07679">
    <property type="entry name" value="I-set"/>
    <property type="match status" value="12"/>
</dbReference>
<dbReference type="Gene3D" id="2.60.40.10">
    <property type="entry name" value="Immunoglobulins"/>
    <property type="match status" value="18"/>
</dbReference>
<dbReference type="Proteomes" id="UP000694546">
    <property type="component" value="Chromosome 4"/>
</dbReference>
<dbReference type="GeneTree" id="ENSGT00940000156702"/>
<feature type="domain" description="Ig-like" evidence="7">
    <location>
        <begin position="298"/>
        <end position="384"/>
    </location>
</feature>
<dbReference type="Ensembl" id="ENSGMOT00000051352.1">
    <property type="protein sequence ID" value="ENSGMOP00000063929.1"/>
    <property type="gene ID" value="ENSGMOG00000013495.2"/>
</dbReference>
<keyword evidence="10" id="KW-1185">Reference proteome</keyword>
<dbReference type="PROSITE" id="PS50853">
    <property type="entry name" value="FN3"/>
    <property type="match status" value="1"/>
</dbReference>
<dbReference type="InterPro" id="IPR007110">
    <property type="entry name" value="Ig-like_dom"/>
</dbReference>
<keyword evidence="3" id="KW-0597">Phosphoprotein</keyword>
<dbReference type="InterPro" id="IPR036179">
    <property type="entry name" value="Ig-like_dom_sf"/>
</dbReference>
<reference evidence="9" key="2">
    <citation type="submission" date="2025-09" db="UniProtKB">
        <authorList>
            <consortium name="Ensembl"/>
        </authorList>
    </citation>
    <scope>IDENTIFICATION</scope>
</reference>
<evidence type="ECO:0000256" key="2">
    <source>
        <dbReference type="ARBA" id="ARBA00022490"/>
    </source>
</evidence>
<feature type="domain" description="Fibronectin type-III" evidence="8">
    <location>
        <begin position="482"/>
        <end position="579"/>
    </location>
</feature>
<keyword evidence="4" id="KW-0677">Repeat</keyword>
<dbReference type="InterPro" id="IPR052385">
    <property type="entry name" value="Obscurin/Obscurin-like_Reg"/>
</dbReference>
<dbReference type="CDD" id="cd00096">
    <property type="entry name" value="Ig"/>
    <property type="match status" value="3"/>
</dbReference>
<dbReference type="SMART" id="SM00409">
    <property type="entry name" value="IG"/>
    <property type="match status" value="16"/>
</dbReference>
<evidence type="ECO:0000259" key="7">
    <source>
        <dbReference type="PROSITE" id="PS50835"/>
    </source>
</evidence>
<dbReference type="InterPro" id="IPR003599">
    <property type="entry name" value="Ig_sub"/>
</dbReference>
<dbReference type="InterPro" id="IPR013783">
    <property type="entry name" value="Ig-like_fold"/>
</dbReference>
<evidence type="ECO:0000256" key="3">
    <source>
        <dbReference type="ARBA" id="ARBA00022553"/>
    </source>
</evidence>
<feature type="domain" description="Ig-like" evidence="7">
    <location>
        <begin position="198"/>
        <end position="294"/>
    </location>
</feature>
<feature type="domain" description="Ig-like" evidence="7">
    <location>
        <begin position="1117"/>
        <end position="1209"/>
    </location>
</feature>